<proteinExistence type="predicted"/>
<feature type="non-terminal residue" evidence="1">
    <location>
        <position position="24"/>
    </location>
</feature>
<evidence type="ECO:0000313" key="1">
    <source>
        <dbReference type="EMBL" id="SVE09553.1"/>
    </source>
</evidence>
<dbReference type="EMBL" id="UINC01193780">
    <property type="protein sequence ID" value="SVE09553.1"/>
    <property type="molecule type" value="Genomic_DNA"/>
</dbReference>
<organism evidence="1">
    <name type="scientific">marine metagenome</name>
    <dbReference type="NCBI Taxonomy" id="408172"/>
    <lineage>
        <taxon>unclassified sequences</taxon>
        <taxon>metagenomes</taxon>
        <taxon>ecological metagenomes</taxon>
    </lineage>
</organism>
<sequence length="24" mass="2890">MRPVLVRDEITLREGWCNGYQKIL</sequence>
<dbReference type="AlphaFoldDB" id="A0A383APL6"/>
<reference evidence="1" key="1">
    <citation type="submission" date="2018-05" db="EMBL/GenBank/DDBJ databases">
        <authorList>
            <person name="Lanie J.A."/>
            <person name="Ng W.-L."/>
            <person name="Kazmierczak K.M."/>
            <person name="Andrzejewski T.M."/>
            <person name="Davidsen T.M."/>
            <person name="Wayne K.J."/>
            <person name="Tettelin H."/>
            <person name="Glass J.I."/>
            <person name="Rusch D."/>
            <person name="Podicherti R."/>
            <person name="Tsui H.-C.T."/>
            <person name="Winkler M.E."/>
        </authorList>
    </citation>
    <scope>NUCLEOTIDE SEQUENCE</scope>
</reference>
<gene>
    <name evidence="1" type="ORF">METZ01_LOCUS462407</name>
</gene>
<accession>A0A383APL6</accession>
<protein>
    <submittedName>
        <fullName evidence="1">Uncharacterized protein</fullName>
    </submittedName>
</protein>
<name>A0A383APL6_9ZZZZ</name>